<reference evidence="1 2" key="1">
    <citation type="submission" date="2016-08" db="EMBL/GenBank/DDBJ databases">
        <title>Analysis of Carbohydrate Active Enzymes in Thermogemmatispora T81 Reveals Carbohydrate Degradation Ability.</title>
        <authorList>
            <person name="Tomazini A."/>
            <person name="Lal S."/>
            <person name="Stott M."/>
            <person name="Henrissat B."/>
            <person name="Polikarpov I."/>
            <person name="Sparling R."/>
            <person name="Levin D.B."/>
        </authorList>
    </citation>
    <scope>NUCLEOTIDE SEQUENCE [LARGE SCALE GENOMIC DNA]</scope>
    <source>
        <strain evidence="1 2">T81</strain>
    </source>
</reference>
<name>A0A328VQD7_9CHLR</name>
<dbReference type="InterPro" id="IPR011990">
    <property type="entry name" value="TPR-like_helical_dom_sf"/>
</dbReference>
<dbReference type="Gene3D" id="1.25.40.10">
    <property type="entry name" value="Tetratricopeptide repeat domain"/>
    <property type="match status" value="1"/>
</dbReference>
<gene>
    <name evidence="1" type="ORF">A4R35_22970</name>
</gene>
<dbReference type="InterPro" id="IPR019734">
    <property type="entry name" value="TPR_rpt"/>
</dbReference>
<dbReference type="SMART" id="SM00028">
    <property type="entry name" value="TPR"/>
    <property type="match status" value="2"/>
</dbReference>
<evidence type="ECO:0008006" key="3">
    <source>
        <dbReference type="Google" id="ProtNLM"/>
    </source>
</evidence>
<organism evidence="1 2">
    <name type="scientific">Thermogemmatispora tikiterensis</name>
    <dbReference type="NCBI Taxonomy" id="1825093"/>
    <lineage>
        <taxon>Bacteria</taxon>
        <taxon>Bacillati</taxon>
        <taxon>Chloroflexota</taxon>
        <taxon>Ktedonobacteria</taxon>
        <taxon>Thermogemmatisporales</taxon>
        <taxon>Thermogemmatisporaceae</taxon>
        <taxon>Thermogemmatispora</taxon>
    </lineage>
</organism>
<dbReference type="RefSeq" id="WP_112433703.1">
    <property type="nucleotide sequence ID" value="NZ_MCIF01000002.1"/>
</dbReference>
<comment type="caution">
    <text evidence="1">The sequence shown here is derived from an EMBL/GenBank/DDBJ whole genome shotgun (WGS) entry which is preliminary data.</text>
</comment>
<dbReference type="AlphaFoldDB" id="A0A328VQD7"/>
<accession>A0A328VQD7</accession>
<dbReference type="SUPFAM" id="SSF48452">
    <property type="entry name" value="TPR-like"/>
    <property type="match status" value="1"/>
</dbReference>
<dbReference type="Proteomes" id="UP000248706">
    <property type="component" value="Unassembled WGS sequence"/>
</dbReference>
<proteinExistence type="predicted"/>
<evidence type="ECO:0000313" key="2">
    <source>
        <dbReference type="Proteomes" id="UP000248706"/>
    </source>
</evidence>
<evidence type="ECO:0000313" key="1">
    <source>
        <dbReference type="EMBL" id="RAQ98422.1"/>
    </source>
</evidence>
<dbReference type="EMBL" id="MCIF01000002">
    <property type="protein sequence ID" value="RAQ98422.1"/>
    <property type="molecule type" value="Genomic_DNA"/>
</dbReference>
<dbReference type="OrthoDB" id="157699at2"/>
<keyword evidence="2" id="KW-1185">Reference proteome</keyword>
<sequence>MKEDEGEGGRKLPRRQALLLLAGLPQVLFGLGSVGASWEWAGGGRRGEGRLREEVLPVVAGSITACWHLLNEGEFETVERTVGDYLPLLRRWAYEPSGVQQEAAYLGAQACLLQGLIAYHRLQFQRKKYLCEEAVSLSRLAGEPVLLVKALIDRGRACYWLGQSESTLESFQEACSLAGTVPAPLQGRAFMSLARAYADRGMAGEALKAFELARERFQGWTGIESLPVCVLLDEGAYREPLYGGYIHLRLGEYREQRSHFLEAERQLASIEEMVSVVSVPGRIRLEALNLRAEAAIGRGELEEYVSYTVQGAEGARRLGSGKRRQELVSNWRRALERWPGEKRVRELGELLLWT</sequence>
<protein>
    <recommendedName>
        <fullName evidence="3">MalT-like TPR region domain-containing protein</fullName>
    </recommendedName>
</protein>